<organism evidence="3 4">
    <name type="scientific">Littorina saxatilis</name>
    <dbReference type="NCBI Taxonomy" id="31220"/>
    <lineage>
        <taxon>Eukaryota</taxon>
        <taxon>Metazoa</taxon>
        <taxon>Spiralia</taxon>
        <taxon>Lophotrochozoa</taxon>
        <taxon>Mollusca</taxon>
        <taxon>Gastropoda</taxon>
        <taxon>Caenogastropoda</taxon>
        <taxon>Littorinimorpha</taxon>
        <taxon>Littorinoidea</taxon>
        <taxon>Littorinidae</taxon>
        <taxon>Littorina</taxon>
    </lineage>
</organism>
<dbReference type="PANTHER" id="PTHR12740:SF4">
    <property type="entry name" value="JNK1_MAPK8-ASSOCIATED MEMBRANE PROTEIN"/>
    <property type="match status" value="1"/>
</dbReference>
<dbReference type="GO" id="GO:0036503">
    <property type="term" value="P:ERAD pathway"/>
    <property type="evidence" value="ECO:0007669"/>
    <property type="project" value="TreeGrafter"/>
</dbReference>
<protein>
    <recommendedName>
        <fullName evidence="5">JNK1/MAPK8-associated membrane protein</fullName>
    </recommendedName>
</protein>
<dbReference type="GO" id="GO:0016020">
    <property type="term" value="C:membrane"/>
    <property type="evidence" value="ECO:0007669"/>
    <property type="project" value="InterPro"/>
</dbReference>
<dbReference type="GO" id="GO:0006986">
    <property type="term" value="P:response to unfolded protein"/>
    <property type="evidence" value="ECO:0007669"/>
    <property type="project" value="InterPro"/>
</dbReference>
<feature type="chain" id="PRO_5042920499" description="JNK1/MAPK8-associated membrane protein" evidence="2">
    <location>
        <begin position="28"/>
        <end position="327"/>
    </location>
</feature>
<reference evidence="3 4" key="1">
    <citation type="submission" date="2024-02" db="EMBL/GenBank/DDBJ databases">
        <title>Chromosome-scale genome assembly of the rough periwinkle Littorina saxatilis.</title>
        <authorList>
            <person name="De Jode A."/>
            <person name="Faria R."/>
            <person name="Formenti G."/>
            <person name="Sims Y."/>
            <person name="Smith T.P."/>
            <person name="Tracey A."/>
            <person name="Wood J.M.D."/>
            <person name="Zagrodzka Z.B."/>
            <person name="Johannesson K."/>
            <person name="Butlin R.K."/>
            <person name="Leder E.H."/>
        </authorList>
    </citation>
    <scope>NUCLEOTIDE SEQUENCE [LARGE SCALE GENOMIC DNA]</scope>
    <source>
        <strain evidence="3">Snail1</strain>
        <tissue evidence="3">Muscle</tissue>
    </source>
</reference>
<dbReference type="Pfam" id="PF05571">
    <property type="entry name" value="JAMP"/>
    <property type="match status" value="1"/>
</dbReference>
<feature type="transmembrane region" description="Helical" evidence="1">
    <location>
        <begin position="174"/>
        <end position="196"/>
    </location>
</feature>
<dbReference type="InterPro" id="IPR008485">
    <property type="entry name" value="JAMP"/>
</dbReference>
<dbReference type="Proteomes" id="UP001374579">
    <property type="component" value="Unassembled WGS sequence"/>
</dbReference>
<dbReference type="AlphaFoldDB" id="A0AAN9BH27"/>
<keyword evidence="1" id="KW-1133">Transmembrane helix</keyword>
<feature type="signal peptide" evidence="2">
    <location>
        <begin position="1"/>
        <end position="27"/>
    </location>
</feature>
<evidence type="ECO:0000256" key="1">
    <source>
        <dbReference type="SAM" id="Phobius"/>
    </source>
</evidence>
<name>A0AAN9BH27_9CAEN</name>
<keyword evidence="4" id="KW-1185">Reference proteome</keyword>
<evidence type="ECO:0008006" key="5">
    <source>
        <dbReference type="Google" id="ProtNLM"/>
    </source>
</evidence>
<feature type="transmembrane region" description="Helical" evidence="1">
    <location>
        <begin position="297"/>
        <end position="318"/>
    </location>
</feature>
<evidence type="ECO:0000256" key="2">
    <source>
        <dbReference type="SAM" id="SignalP"/>
    </source>
</evidence>
<feature type="transmembrane region" description="Helical" evidence="1">
    <location>
        <begin position="232"/>
        <end position="251"/>
    </location>
</feature>
<evidence type="ECO:0000313" key="3">
    <source>
        <dbReference type="EMBL" id="KAK7105074.1"/>
    </source>
</evidence>
<proteinExistence type="predicted"/>
<accession>A0AAN9BH27</accession>
<gene>
    <name evidence="3" type="ORF">V1264_019691</name>
</gene>
<comment type="caution">
    <text evidence="3">The sequence shown here is derived from an EMBL/GenBank/DDBJ whole genome shotgun (WGS) entry which is preliminary data.</text>
</comment>
<dbReference type="GO" id="GO:0031625">
    <property type="term" value="F:ubiquitin protein ligase binding"/>
    <property type="evidence" value="ECO:0007669"/>
    <property type="project" value="TreeGrafter"/>
</dbReference>
<keyword evidence="1" id="KW-0812">Transmembrane</keyword>
<feature type="transmembrane region" description="Helical" evidence="1">
    <location>
        <begin position="272"/>
        <end position="291"/>
    </location>
</feature>
<evidence type="ECO:0000313" key="4">
    <source>
        <dbReference type="Proteomes" id="UP001374579"/>
    </source>
</evidence>
<feature type="transmembrane region" description="Helical" evidence="1">
    <location>
        <begin position="78"/>
        <end position="96"/>
    </location>
</feature>
<keyword evidence="1" id="KW-0472">Membrane</keyword>
<sequence>MGNPRFFHQHRPLVLLCLVFAAQAGEASLTYSKTSLCPGLYCGKLQPSETCGACPRGYRPDSSSMCRKCDDRVTFYDALYLGFMGLVSLALHWFFIDSLSQTRSKKSVMVLHLSALAESAMSALLTLVLSEPVGSLDIRSCRVQQLSDWYTMLYNPSPNYTDTLHCTQEVVYPLYTIVMIYYAFSLVLMMMFRPLISYHLADGRGTRSIYAALYFLPILIITQAVFGGLIYYSFPYIILVVSVVTNAVHFASMEEGSMCQLVKLCVTNPRHAMILFGHWLLHAYGIIALTRMESPNFHASLLALIPFPAIFYILTVSFTDPENLDSV</sequence>
<dbReference type="EMBL" id="JBAMIC010000008">
    <property type="protein sequence ID" value="KAK7105074.1"/>
    <property type="molecule type" value="Genomic_DNA"/>
</dbReference>
<feature type="transmembrane region" description="Helical" evidence="1">
    <location>
        <begin position="208"/>
        <end position="226"/>
    </location>
</feature>
<keyword evidence="2" id="KW-0732">Signal</keyword>
<dbReference type="PANTHER" id="PTHR12740">
    <property type="entry name" value="JNK1/MAPK8-ASSOCIATED MEMBRANE PROTEIN"/>
    <property type="match status" value="1"/>
</dbReference>